<keyword evidence="2" id="KW-0805">Transcription regulation</keyword>
<proteinExistence type="predicted"/>
<sequence length="350" mass="38772">MLEAYGKGDMGVNIKGIAEMAGVSVATISRVLNHPEKVLPETRQRVLEIMREQDYTPNWFARGLNRARTHTIALVVPNIENSTCQKIISGIETVAYNKQSTVFLCNTRNDPEALCSYLKMMLSRRVDGIILVTPLLKAEAEQMLSDPSVPSVYVGKYPVRGRETICYLDYEEGVGRLADHLTGLGHHSIDLLRDTVRNYETDSMEEGFHEARDKYGFTGVVHEAENTIQGGYIAARKILTRGELPDALITASHDQAFGVIKAAHDLDISIPGKLALSAMTNSDMCSIVSPGLTSLEQPALRLGMVAARMLFDRIENEEFALDVPQKVILQSTLKIRASCGNTKHIYEIHD</sequence>
<dbReference type="SMART" id="SM00354">
    <property type="entry name" value="HTH_LACI"/>
    <property type="match status" value="1"/>
</dbReference>
<accession>A0A1N6WVW7</accession>
<keyword evidence="1" id="KW-0678">Repressor</keyword>
<reference evidence="6 7" key="1">
    <citation type="submission" date="2017-01" db="EMBL/GenBank/DDBJ databases">
        <authorList>
            <person name="Mah S.A."/>
            <person name="Swanson W.J."/>
            <person name="Moy G.W."/>
            <person name="Vacquier V.D."/>
        </authorList>
    </citation>
    <scope>NUCLEOTIDE SEQUENCE [LARGE SCALE GENOMIC DNA]</scope>
    <source>
        <strain evidence="6 7">ASpG1</strain>
    </source>
</reference>
<dbReference type="SUPFAM" id="SSF47413">
    <property type="entry name" value="lambda repressor-like DNA-binding domains"/>
    <property type="match status" value="1"/>
</dbReference>
<dbReference type="GO" id="GO:0000976">
    <property type="term" value="F:transcription cis-regulatory region binding"/>
    <property type="evidence" value="ECO:0007669"/>
    <property type="project" value="TreeGrafter"/>
</dbReference>
<organism evidence="6 7">
    <name type="scientific">Alkalispirochaeta americana</name>
    <dbReference type="NCBI Taxonomy" id="159291"/>
    <lineage>
        <taxon>Bacteria</taxon>
        <taxon>Pseudomonadati</taxon>
        <taxon>Spirochaetota</taxon>
        <taxon>Spirochaetia</taxon>
        <taxon>Spirochaetales</taxon>
        <taxon>Spirochaetaceae</taxon>
        <taxon>Alkalispirochaeta</taxon>
    </lineage>
</organism>
<dbReference type="STRING" id="159291.SAMN05920897_1199"/>
<dbReference type="SUPFAM" id="SSF53822">
    <property type="entry name" value="Periplasmic binding protein-like I"/>
    <property type="match status" value="1"/>
</dbReference>
<dbReference type="CDD" id="cd06267">
    <property type="entry name" value="PBP1_LacI_sugar_binding-like"/>
    <property type="match status" value="1"/>
</dbReference>
<feature type="domain" description="HTH lacI-type" evidence="5">
    <location>
        <begin position="12"/>
        <end position="66"/>
    </location>
</feature>
<keyword evidence="3" id="KW-0238">DNA-binding</keyword>
<evidence type="ECO:0000313" key="7">
    <source>
        <dbReference type="Proteomes" id="UP000186400"/>
    </source>
</evidence>
<dbReference type="InterPro" id="IPR028082">
    <property type="entry name" value="Peripla_BP_I"/>
</dbReference>
<evidence type="ECO:0000256" key="1">
    <source>
        <dbReference type="ARBA" id="ARBA00022491"/>
    </source>
</evidence>
<evidence type="ECO:0000256" key="2">
    <source>
        <dbReference type="ARBA" id="ARBA00023015"/>
    </source>
</evidence>
<dbReference type="Gene3D" id="3.40.50.2300">
    <property type="match status" value="2"/>
</dbReference>
<dbReference type="InterPro" id="IPR010982">
    <property type="entry name" value="Lambda_DNA-bd_dom_sf"/>
</dbReference>
<dbReference type="AlphaFoldDB" id="A0A1N6WVW7"/>
<evidence type="ECO:0000256" key="3">
    <source>
        <dbReference type="ARBA" id="ARBA00023125"/>
    </source>
</evidence>
<dbReference type="Proteomes" id="UP000186400">
    <property type="component" value="Unassembled WGS sequence"/>
</dbReference>
<protein>
    <submittedName>
        <fullName evidence="6">Transcriptional regulator, LacI family</fullName>
    </submittedName>
</protein>
<dbReference type="EMBL" id="FTMS01000019">
    <property type="protein sequence ID" value="SIQ94178.1"/>
    <property type="molecule type" value="Genomic_DNA"/>
</dbReference>
<dbReference type="PANTHER" id="PTHR30146">
    <property type="entry name" value="LACI-RELATED TRANSCRIPTIONAL REPRESSOR"/>
    <property type="match status" value="1"/>
</dbReference>
<dbReference type="Gene3D" id="1.10.260.40">
    <property type="entry name" value="lambda repressor-like DNA-binding domains"/>
    <property type="match status" value="1"/>
</dbReference>
<dbReference type="OrthoDB" id="9784962at2"/>
<dbReference type="CDD" id="cd01392">
    <property type="entry name" value="HTH_LacI"/>
    <property type="match status" value="1"/>
</dbReference>
<dbReference type="GO" id="GO:0003700">
    <property type="term" value="F:DNA-binding transcription factor activity"/>
    <property type="evidence" value="ECO:0007669"/>
    <property type="project" value="TreeGrafter"/>
</dbReference>
<gene>
    <name evidence="6" type="ORF">SAMN05920897_1199</name>
</gene>
<name>A0A1N6WVW7_9SPIO</name>
<dbReference type="InterPro" id="IPR046335">
    <property type="entry name" value="LacI/GalR-like_sensor"/>
</dbReference>
<keyword evidence="4" id="KW-0804">Transcription</keyword>
<keyword evidence="7" id="KW-1185">Reference proteome</keyword>
<dbReference type="Pfam" id="PF13377">
    <property type="entry name" value="Peripla_BP_3"/>
    <property type="match status" value="1"/>
</dbReference>
<dbReference type="RefSeq" id="WP_076489732.1">
    <property type="nucleotide sequence ID" value="NZ_FTMS01000019.1"/>
</dbReference>
<evidence type="ECO:0000256" key="4">
    <source>
        <dbReference type="ARBA" id="ARBA00023163"/>
    </source>
</evidence>
<dbReference type="InterPro" id="IPR000843">
    <property type="entry name" value="HTH_LacI"/>
</dbReference>
<dbReference type="Pfam" id="PF00356">
    <property type="entry name" value="LacI"/>
    <property type="match status" value="1"/>
</dbReference>
<evidence type="ECO:0000259" key="5">
    <source>
        <dbReference type="PROSITE" id="PS50932"/>
    </source>
</evidence>
<dbReference type="PANTHER" id="PTHR30146:SF148">
    <property type="entry name" value="HTH-TYPE TRANSCRIPTIONAL REPRESSOR PURR-RELATED"/>
    <property type="match status" value="1"/>
</dbReference>
<dbReference type="PROSITE" id="PS50932">
    <property type="entry name" value="HTH_LACI_2"/>
    <property type="match status" value="1"/>
</dbReference>
<evidence type="ECO:0000313" key="6">
    <source>
        <dbReference type="EMBL" id="SIQ94178.1"/>
    </source>
</evidence>